<dbReference type="AlphaFoldDB" id="A0A8K1FIE0"/>
<dbReference type="EMBL" id="SPLM01000074">
    <property type="protein sequence ID" value="TMW61979.1"/>
    <property type="molecule type" value="Genomic_DNA"/>
</dbReference>
<evidence type="ECO:0000313" key="2">
    <source>
        <dbReference type="Proteomes" id="UP000794436"/>
    </source>
</evidence>
<organism evidence="1 2">
    <name type="scientific">Pythium oligandrum</name>
    <name type="common">Mycoparasitic fungus</name>
    <dbReference type="NCBI Taxonomy" id="41045"/>
    <lineage>
        <taxon>Eukaryota</taxon>
        <taxon>Sar</taxon>
        <taxon>Stramenopiles</taxon>
        <taxon>Oomycota</taxon>
        <taxon>Peronosporomycetes</taxon>
        <taxon>Pythiales</taxon>
        <taxon>Pythiaceae</taxon>
        <taxon>Pythium</taxon>
    </lineage>
</organism>
<dbReference type="Proteomes" id="UP000794436">
    <property type="component" value="Unassembled WGS sequence"/>
</dbReference>
<name>A0A8K1FIE0_PYTOL</name>
<evidence type="ECO:0000313" key="1">
    <source>
        <dbReference type="EMBL" id="TMW61979.1"/>
    </source>
</evidence>
<dbReference type="OrthoDB" id="105623at2759"/>
<reference evidence="1" key="1">
    <citation type="submission" date="2019-03" db="EMBL/GenBank/DDBJ databases">
        <title>Long read genome sequence of the mycoparasitic Pythium oligandrum ATCC 38472 isolated from sugarbeet rhizosphere.</title>
        <authorList>
            <person name="Gaulin E."/>
        </authorList>
    </citation>
    <scope>NUCLEOTIDE SEQUENCE</scope>
    <source>
        <strain evidence="1">ATCC 38472_TT</strain>
    </source>
</reference>
<gene>
    <name evidence="1" type="ORF">Poli38472_009472</name>
</gene>
<proteinExistence type="predicted"/>
<keyword evidence="2" id="KW-1185">Reference proteome</keyword>
<protein>
    <submittedName>
        <fullName evidence="1">Uncharacterized protein</fullName>
    </submittedName>
</protein>
<comment type="caution">
    <text evidence="1">The sequence shown here is derived from an EMBL/GenBank/DDBJ whole genome shotgun (WGS) entry which is preliminary data.</text>
</comment>
<accession>A0A8K1FIE0</accession>
<sequence>MDLLSVESLADADVVASQTQTHDAHGFLVSASALDSAAALRDSGDESIALTGAEDDEVDGSTAPTTSFQAIRPVRAKKRRKIGKALQLALLRKYVNCVKELRRIPDRLTTEQLLEEAYDEFYFHGGNLNEPRLAYASFLKLVRNRRGEVLKRQRELETGTSDQSGRKTSKEQAEIIALVAELERIRRSDPTDGNGNCNCNSNSNATGNGNLASFEMMETEGHELARASLHENEPAIASSDAALADFLTTASRVPAPPTASVMVHGEEHVLISKPKLELVLRFTQETLHSHKKLLEQVCALERQLAELQHHHHDDLDHHHPLGH</sequence>